<dbReference type="PANTHER" id="PTHR24276:SF96">
    <property type="entry name" value="PEPTIDASE S1 DOMAIN-CONTAINING PROTEIN"/>
    <property type="match status" value="1"/>
</dbReference>
<keyword evidence="5" id="KW-0378">Hydrolase</keyword>
<dbReference type="PANTHER" id="PTHR24276">
    <property type="entry name" value="POLYSERASE-RELATED"/>
    <property type="match status" value="1"/>
</dbReference>
<dbReference type="CDD" id="cd00190">
    <property type="entry name" value="Tryp_SPc"/>
    <property type="match status" value="1"/>
</dbReference>
<evidence type="ECO:0000256" key="4">
    <source>
        <dbReference type="ARBA" id="ARBA00022670"/>
    </source>
</evidence>
<keyword evidence="9" id="KW-0732">Signal</keyword>
<evidence type="ECO:0000256" key="7">
    <source>
        <dbReference type="ARBA" id="ARBA00023145"/>
    </source>
</evidence>
<dbReference type="PRINTS" id="PR00722">
    <property type="entry name" value="CHYMOTRYPSIN"/>
</dbReference>
<feature type="domain" description="Peptidase S1" evidence="10">
    <location>
        <begin position="57"/>
        <end position="281"/>
    </location>
</feature>
<keyword evidence="4" id="KW-0645">Protease</keyword>
<dbReference type="Proteomes" id="UP000606786">
    <property type="component" value="Unassembled WGS sequence"/>
</dbReference>
<accession>A0A811U559</accession>
<evidence type="ECO:0000256" key="9">
    <source>
        <dbReference type="SAM" id="SignalP"/>
    </source>
</evidence>
<gene>
    <name evidence="11" type="ORF">CCAP1982_LOCUS3088</name>
</gene>
<keyword evidence="8" id="KW-1015">Disulfide bond</keyword>
<evidence type="ECO:0000259" key="10">
    <source>
        <dbReference type="PROSITE" id="PS50240"/>
    </source>
</evidence>
<dbReference type="InterPro" id="IPR050430">
    <property type="entry name" value="Peptidase_S1"/>
</dbReference>
<dbReference type="EMBL" id="CAJHJT010000001">
    <property type="protein sequence ID" value="CAD6994332.1"/>
    <property type="molecule type" value="Genomic_DNA"/>
</dbReference>
<keyword evidence="3" id="KW-0964">Secreted</keyword>
<proteinExistence type="inferred from homology"/>
<dbReference type="Pfam" id="PF00089">
    <property type="entry name" value="Trypsin"/>
    <property type="match status" value="1"/>
</dbReference>
<keyword evidence="12" id="KW-1185">Reference proteome</keyword>
<protein>
    <submittedName>
        <fullName evidence="11">(Mediterranean fruit fly) hypothetical protein</fullName>
    </submittedName>
</protein>
<dbReference type="GO" id="GO:0004252">
    <property type="term" value="F:serine-type endopeptidase activity"/>
    <property type="evidence" value="ECO:0007669"/>
    <property type="project" value="InterPro"/>
</dbReference>
<dbReference type="GO" id="GO:0016485">
    <property type="term" value="P:protein processing"/>
    <property type="evidence" value="ECO:0007669"/>
    <property type="project" value="UniProtKB-ARBA"/>
</dbReference>
<dbReference type="OrthoDB" id="8440449at2759"/>
<name>A0A811U559_CERCA</name>
<dbReference type="GO" id="GO:0005576">
    <property type="term" value="C:extracellular region"/>
    <property type="evidence" value="ECO:0007669"/>
    <property type="project" value="UniProtKB-SubCell"/>
</dbReference>
<feature type="chain" id="PRO_5032956582" evidence="9">
    <location>
        <begin position="24"/>
        <end position="287"/>
    </location>
</feature>
<comment type="subcellular location">
    <subcellularLocation>
        <location evidence="1">Secreted</location>
    </subcellularLocation>
</comment>
<reference evidence="11" key="1">
    <citation type="submission" date="2020-11" db="EMBL/GenBank/DDBJ databases">
        <authorList>
            <person name="Whitehead M."/>
        </authorList>
    </citation>
    <scope>NUCLEOTIDE SEQUENCE</scope>
    <source>
        <strain evidence="11">EGII</strain>
    </source>
</reference>
<evidence type="ECO:0000256" key="2">
    <source>
        <dbReference type="ARBA" id="ARBA00007664"/>
    </source>
</evidence>
<keyword evidence="7" id="KW-0865">Zymogen</keyword>
<dbReference type="InterPro" id="IPR001254">
    <property type="entry name" value="Trypsin_dom"/>
</dbReference>
<evidence type="ECO:0000313" key="12">
    <source>
        <dbReference type="Proteomes" id="UP000606786"/>
    </source>
</evidence>
<dbReference type="PROSITE" id="PS50240">
    <property type="entry name" value="TRYPSIN_DOM"/>
    <property type="match status" value="1"/>
</dbReference>
<keyword evidence="6" id="KW-0720">Serine protease</keyword>
<dbReference type="SMART" id="SM00020">
    <property type="entry name" value="Tryp_SPc"/>
    <property type="match status" value="1"/>
</dbReference>
<evidence type="ECO:0000256" key="6">
    <source>
        <dbReference type="ARBA" id="ARBA00022825"/>
    </source>
</evidence>
<dbReference type="InterPro" id="IPR009003">
    <property type="entry name" value="Peptidase_S1_PA"/>
</dbReference>
<dbReference type="SUPFAM" id="SSF50494">
    <property type="entry name" value="Trypsin-like serine proteases"/>
    <property type="match status" value="1"/>
</dbReference>
<comment type="caution">
    <text evidence="11">The sequence shown here is derived from an EMBL/GenBank/DDBJ whole genome shotgun (WGS) entry which is preliminary data.</text>
</comment>
<dbReference type="InterPro" id="IPR001314">
    <property type="entry name" value="Peptidase_S1A"/>
</dbReference>
<evidence type="ECO:0000256" key="5">
    <source>
        <dbReference type="ARBA" id="ARBA00022801"/>
    </source>
</evidence>
<comment type="similarity">
    <text evidence="2">Belongs to the peptidase S1 family.</text>
</comment>
<dbReference type="Gene3D" id="2.40.10.10">
    <property type="entry name" value="Trypsin-like serine proteases"/>
    <property type="match status" value="2"/>
</dbReference>
<evidence type="ECO:0000256" key="3">
    <source>
        <dbReference type="ARBA" id="ARBA00022525"/>
    </source>
</evidence>
<feature type="signal peptide" evidence="9">
    <location>
        <begin position="1"/>
        <end position="23"/>
    </location>
</feature>
<sequence>MWSLAKLNIFLVVLALALTTNTALRMRGEPYVGISNRYTRPAGGRSTFATSNGSSRIIGGQEAAEASAPWQVSLQNIYGNHFCGGAIIHDQYVLTAASCVSGLQKSWIKVITSTNDWMGLAWYYDVTEIYVHCNFDKPLYHNDIALLKLATLIAYDDQTKNITVADEEELVEGETLTMTGWGSATEGGAYPNALKQLTATYISNEKCRSAYGNSSDVDLGHICTSSPVGEGTCHGDTGGPLLNAKGLLVGIGNWGVPCGRGFPDVFAKVSFYADWIRTTINGCQAST</sequence>
<evidence type="ECO:0000313" key="11">
    <source>
        <dbReference type="EMBL" id="CAD6994332.1"/>
    </source>
</evidence>
<organism evidence="11 12">
    <name type="scientific">Ceratitis capitata</name>
    <name type="common">Mediterranean fruit fly</name>
    <name type="synonym">Tephritis capitata</name>
    <dbReference type="NCBI Taxonomy" id="7213"/>
    <lineage>
        <taxon>Eukaryota</taxon>
        <taxon>Metazoa</taxon>
        <taxon>Ecdysozoa</taxon>
        <taxon>Arthropoda</taxon>
        <taxon>Hexapoda</taxon>
        <taxon>Insecta</taxon>
        <taxon>Pterygota</taxon>
        <taxon>Neoptera</taxon>
        <taxon>Endopterygota</taxon>
        <taxon>Diptera</taxon>
        <taxon>Brachycera</taxon>
        <taxon>Muscomorpha</taxon>
        <taxon>Tephritoidea</taxon>
        <taxon>Tephritidae</taxon>
        <taxon>Ceratitis</taxon>
        <taxon>Ceratitis</taxon>
    </lineage>
</organism>
<evidence type="ECO:0000256" key="1">
    <source>
        <dbReference type="ARBA" id="ARBA00004613"/>
    </source>
</evidence>
<dbReference type="FunFam" id="2.40.10.10:FF:000047">
    <property type="entry name" value="Trypsin eta"/>
    <property type="match status" value="1"/>
</dbReference>
<dbReference type="AlphaFoldDB" id="A0A811U559"/>
<evidence type="ECO:0000256" key="8">
    <source>
        <dbReference type="ARBA" id="ARBA00023157"/>
    </source>
</evidence>
<dbReference type="InterPro" id="IPR043504">
    <property type="entry name" value="Peptidase_S1_PA_chymotrypsin"/>
</dbReference>